<evidence type="ECO:0000256" key="2">
    <source>
        <dbReference type="ARBA" id="ARBA00022692"/>
    </source>
</evidence>
<dbReference type="SUPFAM" id="SSF52091">
    <property type="entry name" value="SpoIIaa-like"/>
    <property type="match status" value="1"/>
</dbReference>
<dbReference type="Pfam" id="PF00916">
    <property type="entry name" value="Sulfate_transp"/>
    <property type="match status" value="1"/>
</dbReference>
<dbReference type="STRING" id="188477.A0A433THJ7"/>
<dbReference type="Pfam" id="PF01740">
    <property type="entry name" value="STAS"/>
    <property type="match status" value="1"/>
</dbReference>
<feature type="compositionally biased region" description="Basic and acidic residues" evidence="5">
    <location>
        <begin position="69"/>
        <end position="82"/>
    </location>
</feature>
<dbReference type="CDD" id="cd07042">
    <property type="entry name" value="STAS_SulP_like_sulfate_transporter"/>
    <property type="match status" value="1"/>
</dbReference>
<keyword evidence="9" id="KW-1185">Reference proteome</keyword>
<protein>
    <recommendedName>
        <fullName evidence="7">STAS domain-containing protein</fullName>
    </recommendedName>
</protein>
<dbReference type="Gene3D" id="3.30.750.24">
    <property type="entry name" value="STAS domain"/>
    <property type="match status" value="1"/>
</dbReference>
<comment type="caution">
    <text evidence="8">The sequence shown here is derived from an EMBL/GenBank/DDBJ whole genome shotgun (WGS) entry which is preliminary data.</text>
</comment>
<feature type="transmembrane region" description="Helical" evidence="6">
    <location>
        <begin position="265"/>
        <end position="285"/>
    </location>
</feature>
<keyword evidence="2 6" id="KW-0812">Transmembrane</keyword>
<dbReference type="PANTHER" id="PTHR11814">
    <property type="entry name" value="SULFATE TRANSPORTER"/>
    <property type="match status" value="1"/>
</dbReference>
<keyword evidence="4 6" id="KW-0472">Membrane</keyword>
<dbReference type="InterPro" id="IPR011547">
    <property type="entry name" value="SLC26A/SulP_dom"/>
</dbReference>
<organism evidence="8 9">
    <name type="scientific">Elysia chlorotica</name>
    <name type="common">Eastern emerald elysia</name>
    <name type="synonym">Sea slug</name>
    <dbReference type="NCBI Taxonomy" id="188477"/>
    <lineage>
        <taxon>Eukaryota</taxon>
        <taxon>Metazoa</taxon>
        <taxon>Spiralia</taxon>
        <taxon>Lophotrochozoa</taxon>
        <taxon>Mollusca</taxon>
        <taxon>Gastropoda</taxon>
        <taxon>Heterobranchia</taxon>
        <taxon>Euthyneura</taxon>
        <taxon>Panpulmonata</taxon>
        <taxon>Sacoglossa</taxon>
        <taxon>Placobranchoidea</taxon>
        <taxon>Plakobranchidae</taxon>
        <taxon>Elysia</taxon>
    </lineage>
</organism>
<name>A0A433THJ7_ELYCH</name>
<evidence type="ECO:0000313" key="9">
    <source>
        <dbReference type="Proteomes" id="UP000271974"/>
    </source>
</evidence>
<gene>
    <name evidence="8" type="ORF">EGW08_011174</name>
</gene>
<dbReference type="EMBL" id="RQTK01000357">
    <property type="protein sequence ID" value="RUS81055.1"/>
    <property type="molecule type" value="Genomic_DNA"/>
</dbReference>
<feature type="transmembrane region" description="Helical" evidence="6">
    <location>
        <begin position="431"/>
        <end position="452"/>
    </location>
</feature>
<sequence length="781" mass="85813">MGKPNEPTFDSRLAGRKSPESSSKSSPGSNCSPTHDQSEAGSMDTNLAHSDQGTVIELGRIVSFSHPVDSPDMHENFQESKPRTNRSLSFKLDDDTPQTIIRIKRAAYTYDEIERTYLHLDNATAETPNELSLAQFMPCTGYAKAYNVNKFVSDVVGGLTVACLHLPQGLAYGLLAHLTPISGVYTSIFSVLLYVLFGTVPQMSMGTNAVLSLITAAMVEREADRLLANQNVSKSKLERTTHMSSTVTPITDPTEEDEDRMNIKLGVAMTSTFQCGLILLLMGLFRMGFLTNYMPSSFVGGFTSAASLHVAISQIPHVFHIKVPVQSGFGRLVRNLIYVAKSLGKSNFADTAVCIVSGTTLLFIDKSLNPNMRAKIGWTLPSNLVLVILGCVISYVLDLKSSWKIAVVGPVKGALPTPGFPIHDSSVFTGILYDSLLHAVIVFTVSISMAMLMEKMHGFELDANKELIAYGMCNLFSSFFTVQTSSASPPRTMVLNQSAVKTTFNGLPTALVLLASVTFLSSVFEPLPLATLAAMIIVAVFDVLKQVRHVPRIWLVSRTDFVVWISTWMTTTLGDLEYGVCTGILMAALGFMVNNQTIKGELVVRSTREDLLVPGLGRAWTRHLEKTRVFYFPSQLFFANAESFKKQLYEQVYDPAIAENKDPGSDDTQGIDIDTVVLDCSAMTYIDIDGLNMLKAVVIRYNNIGIQVMLARCPHTTMDTLERGDFFRVLPRSMVFHEVMDALARETSIRIGSVHPLTYMEPTMRSVSTGSLIPSQSTFIY</sequence>
<comment type="subcellular location">
    <subcellularLocation>
        <location evidence="1">Membrane</location>
        <topology evidence="1">Multi-pass membrane protein</topology>
    </subcellularLocation>
</comment>
<dbReference type="GO" id="GO:0016020">
    <property type="term" value="C:membrane"/>
    <property type="evidence" value="ECO:0007669"/>
    <property type="project" value="UniProtKB-SubCell"/>
</dbReference>
<dbReference type="InterPro" id="IPR036513">
    <property type="entry name" value="STAS_dom_sf"/>
</dbReference>
<feature type="transmembrane region" description="Helical" evidence="6">
    <location>
        <begin position="376"/>
        <end position="397"/>
    </location>
</feature>
<evidence type="ECO:0000256" key="6">
    <source>
        <dbReference type="SAM" id="Phobius"/>
    </source>
</evidence>
<feature type="transmembrane region" description="Helical" evidence="6">
    <location>
        <begin position="348"/>
        <end position="364"/>
    </location>
</feature>
<accession>A0A433THJ7</accession>
<evidence type="ECO:0000256" key="5">
    <source>
        <dbReference type="SAM" id="MobiDB-lite"/>
    </source>
</evidence>
<dbReference type="GO" id="GO:0055085">
    <property type="term" value="P:transmembrane transport"/>
    <property type="evidence" value="ECO:0007669"/>
    <property type="project" value="InterPro"/>
</dbReference>
<feature type="region of interest" description="Disordered" evidence="5">
    <location>
        <begin position="67"/>
        <end position="91"/>
    </location>
</feature>
<feature type="compositionally biased region" description="Low complexity" evidence="5">
    <location>
        <begin position="20"/>
        <end position="33"/>
    </location>
</feature>
<proteinExistence type="predicted"/>
<evidence type="ECO:0000256" key="1">
    <source>
        <dbReference type="ARBA" id="ARBA00004141"/>
    </source>
</evidence>
<feature type="transmembrane region" description="Helical" evidence="6">
    <location>
        <begin position="503"/>
        <end position="521"/>
    </location>
</feature>
<dbReference type="PROSITE" id="PS50801">
    <property type="entry name" value="STAS"/>
    <property type="match status" value="1"/>
</dbReference>
<evidence type="ECO:0000313" key="8">
    <source>
        <dbReference type="EMBL" id="RUS81055.1"/>
    </source>
</evidence>
<dbReference type="Proteomes" id="UP000271974">
    <property type="component" value="Unassembled WGS sequence"/>
</dbReference>
<evidence type="ECO:0000256" key="4">
    <source>
        <dbReference type="ARBA" id="ARBA00023136"/>
    </source>
</evidence>
<feature type="domain" description="STAS" evidence="7">
    <location>
        <begin position="629"/>
        <end position="746"/>
    </location>
</feature>
<feature type="region of interest" description="Disordered" evidence="5">
    <location>
        <begin position="1"/>
        <end position="46"/>
    </location>
</feature>
<dbReference type="OrthoDB" id="288203at2759"/>
<evidence type="ECO:0000256" key="3">
    <source>
        <dbReference type="ARBA" id="ARBA00022989"/>
    </source>
</evidence>
<feature type="transmembrane region" description="Helical" evidence="6">
    <location>
        <begin position="170"/>
        <end position="197"/>
    </location>
</feature>
<dbReference type="InterPro" id="IPR001902">
    <property type="entry name" value="SLC26A/SulP_fam"/>
</dbReference>
<reference evidence="8 9" key="1">
    <citation type="submission" date="2019-01" db="EMBL/GenBank/DDBJ databases">
        <title>A draft genome assembly of the solar-powered sea slug Elysia chlorotica.</title>
        <authorList>
            <person name="Cai H."/>
            <person name="Li Q."/>
            <person name="Fang X."/>
            <person name="Li J."/>
            <person name="Curtis N.E."/>
            <person name="Altenburger A."/>
            <person name="Shibata T."/>
            <person name="Feng M."/>
            <person name="Maeda T."/>
            <person name="Schwartz J.A."/>
            <person name="Shigenobu S."/>
            <person name="Lundholm N."/>
            <person name="Nishiyama T."/>
            <person name="Yang H."/>
            <person name="Hasebe M."/>
            <person name="Li S."/>
            <person name="Pierce S.K."/>
            <person name="Wang J."/>
        </authorList>
    </citation>
    <scope>NUCLEOTIDE SEQUENCE [LARGE SCALE GENOMIC DNA]</scope>
    <source>
        <strain evidence="8">EC2010</strain>
        <tissue evidence="8">Whole organism of an adult</tissue>
    </source>
</reference>
<evidence type="ECO:0000259" key="7">
    <source>
        <dbReference type="PROSITE" id="PS50801"/>
    </source>
</evidence>
<dbReference type="AlphaFoldDB" id="A0A433THJ7"/>
<dbReference type="InterPro" id="IPR002645">
    <property type="entry name" value="STAS_dom"/>
</dbReference>
<keyword evidence="3 6" id="KW-1133">Transmembrane helix</keyword>